<feature type="region of interest" description="Disordered" evidence="1">
    <location>
        <begin position="28"/>
        <end position="79"/>
    </location>
</feature>
<gene>
    <name evidence="2" type="ORF">PR001_g4202</name>
</gene>
<name>A0A6A3NPT3_9STRA</name>
<protein>
    <submittedName>
        <fullName evidence="2">Uncharacterized protein</fullName>
    </submittedName>
</protein>
<proteinExistence type="predicted"/>
<feature type="compositionally biased region" description="Basic and acidic residues" evidence="1">
    <location>
        <begin position="42"/>
        <end position="60"/>
    </location>
</feature>
<comment type="caution">
    <text evidence="2">The sequence shown here is derived from an EMBL/GenBank/DDBJ whole genome shotgun (WGS) entry which is preliminary data.</text>
</comment>
<evidence type="ECO:0000313" key="3">
    <source>
        <dbReference type="Proteomes" id="UP000429607"/>
    </source>
</evidence>
<accession>A0A6A3NPT3</accession>
<reference evidence="2 3" key="1">
    <citation type="submission" date="2018-09" db="EMBL/GenBank/DDBJ databases">
        <title>Genomic investigation of the strawberry pathogen Phytophthora fragariae indicates pathogenicity is determined by transcriptional variation in three key races.</title>
        <authorList>
            <person name="Adams T.M."/>
            <person name="Armitage A.D."/>
            <person name="Sobczyk M.K."/>
            <person name="Bates H.J."/>
            <person name="Dunwell J.M."/>
            <person name="Nellist C.F."/>
            <person name="Harrison R.J."/>
        </authorList>
    </citation>
    <scope>NUCLEOTIDE SEQUENCE [LARGE SCALE GENOMIC DNA]</scope>
    <source>
        <strain evidence="2 3">SCRP249</strain>
    </source>
</reference>
<feature type="compositionally biased region" description="Polar residues" evidence="1">
    <location>
        <begin position="68"/>
        <end position="79"/>
    </location>
</feature>
<evidence type="ECO:0000256" key="1">
    <source>
        <dbReference type="SAM" id="MobiDB-lite"/>
    </source>
</evidence>
<organism evidence="2 3">
    <name type="scientific">Phytophthora rubi</name>
    <dbReference type="NCBI Taxonomy" id="129364"/>
    <lineage>
        <taxon>Eukaryota</taxon>
        <taxon>Sar</taxon>
        <taxon>Stramenopiles</taxon>
        <taxon>Oomycota</taxon>
        <taxon>Peronosporomycetes</taxon>
        <taxon>Peronosporales</taxon>
        <taxon>Peronosporaceae</taxon>
        <taxon>Phytophthora</taxon>
    </lineage>
</organism>
<dbReference type="Proteomes" id="UP000429607">
    <property type="component" value="Unassembled WGS sequence"/>
</dbReference>
<dbReference type="EMBL" id="QXFV01000167">
    <property type="protein sequence ID" value="KAE9047454.1"/>
    <property type="molecule type" value="Genomic_DNA"/>
</dbReference>
<evidence type="ECO:0000313" key="2">
    <source>
        <dbReference type="EMBL" id="KAE9047454.1"/>
    </source>
</evidence>
<sequence>MTPADKDCMTLQDTEIDFAYLDQGKTRVAKSISSRRRGHGRLASEKKMVRRERSTNDPRRSNVRKVANQPQTTCVQRVT</sequence>
<dbReference type="AlphaFoldDB" id="A0A6A3NPT3"/>